<evidence type="ECO:0000256" key="3">
    <source>
        <dbReference type="ARBA" id="ARBA00022630"/>
    </source>
</evidence>
<dbReference type="GO" id="GO:0006071">
    <property type="term" value="P:glycerol metabolic process"/>
    <property type="evidence" value="ECO:0007669"/>
    <property type="project" value="UniProtKB-KW"/>
</dbReference>
<evidence type="ECO:0000256" key="1">
    <source>
        <dbReference type="ARBA" id="ARBA00001974"/>
    </source>
</evidence>
<evidence type="ECO:0000256" key="5">
    <source>
        <dbReference type="ARBA" id="ARBA00023002"/>
    </source>
</evidence>
<dbReference type="Gene3D" id="3.50.50.60">
    <property type="entry name" value="FAD/NAD(P)-binding domain"/>
    <property type="match status" value="1"/>
</dbReference>
<dbReference type="InterPro" id="IPR006076">
    <property type="entry name" value="FAD-dep_OxRdtase"/>
</dbReference>
<dbReference type="Gene3D" id="3.30.9.10">
    <property type="entry name" value="D-Amino Acid Oxidase, subunit A, domain 2"/>
    <property type="match status" value="1"/>
</dbReference>
<dbReference type="SUPFAM" id="SSF51905">
    <property type="entry name" value="FAD/NAD(P)-binding domain"/>
    <property type="match status" value="1"/>
</dbReference>
<evidence type="ECO:0000313" key="8">
    <source>
        <dbReference type="EMBL" id="RUM98166.1"/>
    </source>
</evidence>
<organism evidence="8 9">
    <name type="scientific">Borborobacter arsenicus</name>
    <dbReference type="NCBI Taxonomy" id="1851146"/>
    <lineage>
        <taxon>Bacteria</taxon>
        <taxon>Pseudomonadati</taxon>
        <taxon>Pseudomonadota</taxon>
        <taxon>Alphaproteobacteria</taxon>
        <taxon>Hyphomicrobiales</taxon>
        <taxon>Phyllobacteriaceae</taxon>
        <taxon>Borborobacter</taxon>
    </lineage>
</organism>
<feature type="domain" description="Alpha-glycerophosphate oxidase C-terminal" evidence="7">
    <location>
        <begin position="518"/>
        <end position="584"/>
    </location>
</feature>
<dbReference type="OrthoDB" id="9766796at2"/>
<dbReference type="EMBL" id="RKST01000007">
    <property type="protein sequence ID" value="RUM98166.1"/>
    <property type="molecule type" value="Genomic_DNA"/>
</dbReference>
<feature type="domain" description="FAD dependent oxidoreductase" evidence="6">
    <location>
        <begin position="104"/>
        <end position="476"/>
    </location>
</feature>
<dbReference type="InterPro" id="IPR031656">
    <property type="entry name" value="DAO_C"/>
</dbReference>
<evidence type="ECO:0000313" key="9">
    <source>
        <dbReference type="Proteomes" id="UP000281647"/>
    </source>
</evidence>
<dbReference type="InterPro" id="IPR036188">
    <property type="entry name" value="FAD/NAD-bd_sf"/>
</dbReference>
<dbReference type="InterPro" id="IPR038299">
    <property type="entry name" value="DAO_C_sf"/>
</dbReference>
<sequence length="611" mass="68636">MKSSCCRKARWWRLVRRARCCRSRKVPTRNCCSVPCRSYVQGGWKIPRRVRPAGRKRLYLQKPGCDGGATLPAWPLCLSGNHDANFWSILVTKQLSEIDNQAYDVVVIGGGAAGASAAQNLAATGYKVLLLDKGDFGSGTSSRSSRLLYCGLAHLSPDYPIWKFIIHPRDLVRRLWMAGLAMKCRAQLVKTMPERLKPLTFFFPVYKGGQYPGWKVDLGFRALEWLGLRRVSLQYRRMAVKKAARKYGMVGLMAEHKDLSSIAVYTEYQYNWAERICVDTVLDAERLGADIRNYARVTRLEQRGEESWAVTVEDALSPGDTVTVTGKMIVNTAGPWVDRVNATVGKPSRKHLVGIKGVNVVVKLPPECEGQGLETISSIDQPFYCMPWGKYHFFGPTETVFEGDPDDARVLPEEIDFILDQANRLFPTLKLKPSDVIYSWCGIRPRTSSMAKEGIKALTIHELADEGMPNVVALTGTPIMNHRYAGSKITERVGRTLKPTRTAQPLSHAAKLFPENQNSLPVDPEYPQFKLADLQHAARHEHVKTLVDLLFRRTDLGWTHAMGLKAARLAAEAVADTLGWDAARVDREVKQYERFVRENFNPAHAREKVAQ</sequence>
<dbReference type="PANTHER" id="PTHR11985:SF15">
    <property type="entry name" value="GLYCEROL-3-PHOSPHATE DEHYDROGENASE, MITOCHONDRIAL"/>
    <property type="match status" value="1"/>
</dbReference>
<dbReference type="PRINTS" id="PR01001">
    <property type="entry name" value="FADG3PDH"/>
</dbReference>
<proteinExistence type="inferred from homology"/>
<keyword evidence="3" id="KW-0285">Flavoprotein</keyword>
<gene>
    <name evidence="8" type="ORF">EET67_08650</name>
</gene>
<comment type="cofactor">
    <cofactor evidence="1">
        <name>FAD</name>
        <dbReference type="ChEBI" id="CHEBI:57692"/>
    </cofactor>
</comment>
<accession>A0A432V7L7</accession>
<dbReference type="GO" id="GO:0004368">
    <property type="term" value="F:glycerol-3-phosphate dehydrogenase (quinone) activity"/>
    <property type="evidence" value="ECO:0007669"/>
    <property type="project" value="InterPro"/>
</dbReference>
<dbReference type="Pfam" id="PF01266">
    <property type="entry name" value="DAO"/>
    <property type="match status" value="1"/>
</dbReference>
<dbReference type="Gene3D" id="1.10.8.870">
    <property type="entry name" value="Alpha-glycerophosphate oxidase, cap domain"/>
    <property type="match status" value="1"/>
</dbReference>
<dbReference type="InterPro" id="IPR000447">
    <property type="entry name" value="G3P_DH_FAD-dep"/>
</dbReference>
<name>A0A432V7L7_9HYPH</name>
<dbReference type="GO" id="GO:0046168">
    <property type="term" value="P:glycerol-3-phosphate catabolic process"/>
    <property type="evidence" value="ECO:0007669"/>
    <property type="project" value="TreeGrafter"/>
</dbReference>
<keyword evidence="9" id="KW-1185">Reference proteome</keyword>
<keyword evidence="4" id="KW-0274">FAD</keyword>
<comment type="caution">
    <text evidence="8">The sequence shown here is derived from an EMBL/GenBank/DDBJ whole genome shotgun (WGS) entry which is preliminary data.</text>
</comment>
<protein>
    <submittedName>
        <fullName evidence="8">FAD-dependent oxidoreductase</fullName>
    </submittedName>
</protein>
<evidence type="ECO:0000259" key="7">
    <source>
        <dbReference type="Pfam" id="PF16901"/>
    </source>
</evidence>
<dbReference type="Proteomes" id="UP000281647">
    <property type="component" value="Unassembled WGS sequence"/>
</dbReference>
<reference evidence="8 9" key="1">
    <citation type="submission" date="2018-11" db="EMBL/GenBank/DDBJ databases">
        <title>Pseudaminobacter arsenicus sp. nov., an arsenic-resistant bacterium isolated from arsenic-rich aquifers.</title>
        <authorList>
            <person name="Mu Y."/>
        </authorList>
    </citation>
    <scope>NUCLEOTIDE SEQUENCE [LARGE SCALE GENOMIC DNA]</scope>
    <source>
        <strain evidence="8 9">CB3</strain>
    </source>
</reference>
<dbReference type="AlphaFoldDB" id="A0A432V7L7"/>
<comment type="similarity">
    <text evidence="2">Belongs to the FAD-dependent glycerol-3-phosphate dehydrogenase family.</text>
</comment>
<dbReference type="PANTHER" id="PTHR11985">
    <property type="entry name" value="GLYCEROL-3-PHOSPHATE DEHYDROGENASE"/>
    <property type="match status" value="1"/>
</dbReference>
<dbReference type="Pfam" id="PF16901">
    <property type="entry name" value="DAO_C"/>
    <property type="match status" value="1"/>
</dbReference>
<keyword evidence="5" id="KW-0560">Oxidoreductase</keyword>
<evidence type="ECO:0000256" key="2">
    <source>
        <dbReference type="ARBA" id="ARBA00007330"/>
    </source>
</evidence>
<evidence type="ECO:0000259" key="6">
    <source>
        <dbReference type="Pfam" id="PF01266"/>
    </source>
</evidence>
<evidence type="ECO:0000256" key="4">
    <source>
        <dbReference type="ARBA" id="ARBA00022827"/>
    </source>
</evidence>